<evidence type="ECO:0000256" key="3">
    <source>
        <dbReference type="ARBA" id="ARBA00022679"/>
    </source>
</evidence>
<dbReference type="PROSITE" id="PS51332">
    <property type="entry name" value="B12_BINDING"/>
    <property type="match status" value="1"/>
</dbReference>
<dbReference type="InterPro" id="IPR023404">
    <property type="entry name" value="rSAM_horseshoe"/>
</dbReference>
<feature type="domain" description="B12-binding" evidence="8">
    <location>
        <begin position="15"/>
        <end position="149"/>
    </location>
</feature>
<name>A0A1E3XG07_9BACT</name>
<proteinExistence type="predicted"/>
<evidence type="ECO:0000313" key="11">
    <source>
        <dbReference type="Proteomes" id="UP000094056"/>
    </source>
</evidence>
<keyword evidence="5" id="KW-0479">Metal-binding</keyword>
<dbReference type="SFLD" id="SFLDG01082">
    <property type="entry name" value="B12-binding_domain_containing"/>
    <property type="match status" value="1"/>
</dbReference>
<comment type="cofactor">
    <cofactor evidence="1">
        <name>[4Fe-4S] cluster</name>
        <dbReference type="ChEBI" id="CHEBI:49883"/>
    </cofactor>
</comment>
<dbReference type="PROSITE" id="PS51918">
    <property type="entry name" value="RADICAL_SAM"/>
    <property type="match status" value="1"/>
</dbReference>
<dbReference type="PANTHER" id="PTHR43409:SF7">
    <property type="entry name" value="BLL1977 PROTEIN"/>
    <property type="match status" value="1"/>
</dbReference>
<organism evidence="10 11">
    <name type="scientific">Candidatus Scalindua rubra</name>
    <dbReference type="NCBI Taxonomy" id="1872076"/>
    <lineage>
        <taxon>Bacteria</taxon>
        <taxon>Pseudomonadati</taxon>
        <taxon>Planctomycetota</taxon>
        <taxon>Candidatus Brocadiia</taxon>
        <taxon>Candidatus Brocadiales</taxon>
        <taxon>Candidatus Scalinduaceae</taxon>
        <taxon>Candidatus Scalindua</taxon>
    </lineage>
</organism>
<evidence type="ECO:0000259" key="8">
    <source>
        <dbReference type="PROSITE" id="PS51332"/>
    </source>
</evidence>
<evidence type="ECO:0000259" key="9">
    <source>
        <dbReference type="PROSITE" id="PS51918"/>
    </source>
</evidence>
<evidence type="ECO:0000256" key="5">
    <source>
        <dbReference type="ARBA" id="ARBA00022723"/>
    </source>
</evidence>
<dbReference type="GO" id="GO:0051539">
    <property type="term" value="F:4 iron, 4 sulfur cluster binding"/>
    <property type="evidence" value="ECO:0007669"/>
    <property type="project" value="UniProtKB-KW"/>
</dbReference>
<dbReference type="Gene3D" id="3.40.50.280">
    <property type="entry name" value="Cobalamin-binding domain"/>
    <property type="match status" value="1"/>
</dbReference>
<dbReference type="SFLD" id="SFLDS00029">
    <property type="entry name" value="Radical_SAM"/>
    <property type="match status" value="1"/>
</dbReference>
<dbReference type="InterPro" id="IPR007197">
    <property type="entry name" value="rSAM"/>
</dbReference>
<evidence type="ECO:0000256" key="7">
    <source>
        <dbReference type="ARBA" id="ARBA00023014"/>
    </source>
</evidence>
<dbReference type="SUPFAM" id="SSF102114">
    <property type="entry name" value="Radical SAM enzymes"/>
    <property type="match status" value="1"/>
</dbReference>
<reference evidence="10 11" key="1">
    <citation type="submission" date="2016-07" db="EMBL/GenBank/DDBJ databases">
        <title>Draft genome of Scalindua rubra, obtained from a brine-seawater interface in the Red Sea, sheds light on salt adaptation in anammox bacteria.</title>
        <authorList>
            <person name="Speth D.R."/>
            <person name="Lagkouvardos I."/>
            <person name="Wang Y."/>
            <person name="Qian P.-Y."/>
            <person name="Dutilh B.E."/>
            <person name="Jetten M.S."/>
        </authorList>
    </citation>
    <scope>NUCLEOTIDE SEQUENCE [LARGE SCALE GENOMIC DNA]</scope>
    <source>
        <strain evidence="10">BSI-1</strain>
    </source>
</reference>
<dbReference type="AlphaFoldDB" id="A0A1E3XG07"/>
<protein>
    <submittedName>
        <fullName evidence="10">Oxidoreductase</fullName>
    </submittedName>
</protein>
<evidence type="ECO:0000256" key="6">
    <source>
        <dbReference type="ARBA" id="ARBA00023004"/>
    </source>
</evidence>
<keyword evidence="4" id="KW-0949">S-adenosyl-L-methionine</keyword>
<keyword evidence="6" id="KW-0408">Iron</keyword>
<dbReference type="CDD" id="cd01335">
    <property type="entry name" value="Radical_SAM"/>
    <property type="match status" value="1"/>
</dbReference>
<evidence type="ECO:0000256" key="1">
    <source>
        <dbReference type="ARBA" id="ARBA00001966"/>
    </source>
</evidence>
<dbReference type="Pfam" id="PF04055">
    <property type="entry name" value="Radical_SAM"/>
    <property type="match status" value="1"/>
</dbReference>
<dbReference type="EMBL" id="MAYW01000004">
    <property type="protein sequence ID" value="ODS34561.1"/>
    <property type="molecule type" value="Genomic_DNA"/>
</dbReference>
<dbReference type="GO" id="GO:0003824">
    <property type="term" value="F:catalytic activity"/>
    <property type="evidence" value="ECO:0007669"/>
    <property type="project" value="InterPro"/>
</dbReference>
<dbReference type="InterPro" id="IPR006638">
    <property type="entry name" value="Elp3/MiaA/NifB-like_rSAM"/>
</dbReference>
<comment type="caution">
    <text evidence="10">The sequence shown here is derived from an EMBL/GenBank/DDBJ whole genome shotgun (WGS) entry which is preliminary data.</text>
</comment>
<dbReference type="SUPFAM" id="SSF52242">
    <property type="entry name" value="Cobalamin (vitamin B12)-binding domain"/>
    <property type="match status" value="1"/>
</dbReference>
<dbReference type="InterPro" id="IPR051198">
    <property type="entry name" value="BchE-like"/>
</dbReference>
<dbReference type="CDD" id="cd02068">
    <property type="entry name" value="radical_SAM_B12_BD"/>
    <property type="match status" value="1"/>
</dbReference>
<dbReference type="InterPro" id="IPR006158">
    <property type="entry name" value="Cobalamin-bd"/>
</dbReference>
<keyword evidence="3" id="KW-0808">Transferase</keyword>
<dbReference type="InterPro" id="IPR034466">
    <property type="entry name" value="Methyltransferase_Class_B"/>
</dbReference>
<dbReference type="InterPro" id="IPR036724">
    <property type="entry name" value="Cobalamin-bd_sf"/>
</dbReference>
<dbReference type="GO" id="GO:0046872">
    <property type="term" value="F:metal ion binding"/>
    <property type="evidence" value="ECO:0007669"/>
    <property type="project" value="UniProtKB-KW"/>
</dbReference>
<keyword evidence="7" id="KW-0411">Iron-sulfur</keyword>
<dbReference type="PANTHER" id="PTHR43409">
    <property type="entry name" value="ANAEROBIC MAGNESIUM-PROTOPORPHYRIN IX MONOMETHYL ESTER CYCLASE-RELATED"/>
    <property type="match status" value="1"/>
</dbReference>
<dbReference type="SMART" id="SM00729">
    <property type="entry name" value="Elp3"/>
    <property type="match status" value="1"/>
</dbReference>
<dbReference type="SFLD" id="SFLDG01123">
    <property type="entry name" value="methyltransferase_(Class_B)"/>
    <property type="match status" value="1"/>
</dbReference>
<dbReference type="Gene3D" id="3.80.30.20">
    <property type="entry name" value="tm_1862 like domain"/>
    <property type="match status" value="1"/>
</dbReference>
<evidence type="ECO:0000256" key="4">
    <source>
        <dbReference type="ARBA" id="ARBA00022691"/>
    </source>
</evidence>
<sequence>MKVLLLEPNLSLEDRYGKALGKVGPTSEPLSLAYLAGAIKREGIDYVSILDAAALKLNQSQIETYLINYEPEVVGVRIVTPMYIIAKKTIATVRKTVPTAKIIVGGPHVSIFPKETMLENPMIDMGVVGEGEITIIELLDALRNNNPLDKIDGIVYRKGGTVRITSPRSYLKDIDKAPLPARELLPMDKYIPNPTYYKKLPCYILLTSRGCPFSCTYCCKTFGDTYRYHSSERVLEEINILIKDYNAREILFRDDSFTLNKKRITDLCEKMIKDNLHRKIQWACSTRVDIVSKPLLKLMKKAGCWSIHYGVESGSQRLLDVIDKKITLQQVRDAVEWTKEVGIEAKAYFMIGLPTETYKETLKTVKFAKEIDPDGAQFTITVPYPGTRLFELARKNGTLKSFKWENYQTWGSWSNKELVYLPEGRTEEEIKFLQKKALRDFYFRPKIIVRQLAGLRSFSIFKKQLFAAYSIIQGTTR</sequence>
<accession>A0A1E3XG07</accession>
<dbReference type="Pfam" id="PF02310">
    <property type="entry name" value="B12-binding"/>
    <property type="match status" value="1"/>
</dbReference>
<evidence type="ECO:0000313" key="10">
    <source>
        <dbReference type="EMBL" id="ODS34561.1"/>
    </source>
</evidence>
<evidence type="ECO:0000256" key="2">
    <source>
        <dbReference type="ARBA" id="ARBA00022603"/>
    </source>
</evidence>
<dbReference type="InterPro" id="IPR058240">
    <property type="entry name" value="rSAM_sf"/>
</dbReference>
<feature type="domain" description="Radical SAM core" evidence="9">
    <location>
        <begin position="196"/>
        <end position="436"/>
    </location>
</feature>
<gene>
    <name evidence="10" type="ORF">SCARUB_00296</name>
</gene>
<dbReference type="Proteomes" id="UP000094056">
    <property type="component" value="Unassembled WGS sequence"/>
</dbReference>
<keyword evidence="2" id="KW-0489">Methyltransferase</keyword>
<dbReference type="GO" id="GO:0031419">
    <property type="term" value="F:cobalamin binding"/>
    <property type="evidence" value="ECO:0007669"/>
    <property type="project" value="InterPro"/>
</dbReference>